<dbReference type="CDD" id="cd04301">
    <property type="entry name" value="NAT_SF"/>
    <property type="match status" value="1"/>
</dbReference>
<dbReference type="PANTHER" id="PTHR43233">
    <property type="entry name" value="FAMILY N-ACETYLTRANSFERASE, PUTATIVE (AFU_ORTHOLOGUE AFUA_6G03350)-RELATED"/>
    <property type="match status" value="1"/>
</dbReference>
<evidence type="ECO:0000313" key="3">
    <source>
        <dbReference type="Proteomes" id="UP001596189"/>
    </source>
</evidence>
<dbReference type="InterPro" id="IPR053144">
    <property type="entry name" value="Acetyltransferase_Butenolide"/>
</dbReference>
<dbReference type="EMBL" id="JBHSRD010000002">
    <property type="protein sequence ID" value="MFC6006028.1"/>
    <property type="molecule type" value="Genomic_DNA"/>
</dbReference>
<proteinExistence type="predicted"/>
<dbReference type="Proteomes" id="UP001596189">
    <property type="component" value="Unassembled WGS sequence"/>
</dbReference>
<evidence type="ECO:0000259" key="1">
    <source>
        <dbReference type="PROSITE" id="PS51186"/>
    </source>
</evidence>
<evidence type="ECO:0000313" key="2">
    <source>
        <dbReference type="EMBL" id="MFC6006028.1"/>
    </source>
</evidence>
<gene>
    <name evidence="2" type="ORF">ACFQDO_02695</name>
</gene>
<accession>A0ABW1JAT7</accession>
<reference evidence="3" key="1">
    <citation type="journal article" date="2019" name="Int. J. Syst. Evol. Microbiol.">
        <title>The Global Catalogue of Microorganisms (GCM) 10K type strain sequencing project: providing services to taxonomists for standard genome sequencing and annotation.</title>
        <authorList>
            <consortium name="The Broad Institute Genomics Platform"/>
            <consortium name="The Broad Institute Genome Sequencing Center for Infectious Disease"/>
            <person name="Wu L."/>
            <person name="Ma J."/>
        </authorList>
    </citation>
    <scope>NUCLEOTIDE SEQUENCE [LARGE SCALE GENOMIC DNA]</scope>
    <source>
        <strain evidence="3">KACC 14249</strain>
    </source>
</reference>
<dbReference type="RefSeq" id="WP_345716895.1">
    <property type="nucleotide sequence ID" value="NZ_BAABFP010000005.1"/>
</dbReference>
<comment type="caution">
    <text evidence="2">The sequence shown here is derived from an EMBL/GenBank/DDBJ whole genome shotgun (WGS) entry which is preliminary data.</text>
</comment>
<dbReference type="Gene3D" id="3.40.630.30">
    <property type="match status" value="1"/>
</dbReference>
<dbReference type="InterPro" id="IPR000182">
    <property type="entry name" value="GNAT_dom"/>
</dbReference>
<dbReference type="Pfam" id="PF13508">
    <property type="entry name" value="Acetyltransf_7"/>
    <property type="match status" value="1"/>
</dbReference>
<organism evidence="2 3">
    <name type="scientific">Angustibacter luteus</name>
    <dbReference type="NCBI Taxonomy" id="658456"/>
    <lineage>
        <taxon>Bacteria</taxon>
        <taxon>Bacillati</taxon>
        <taxon>Actinomycetota</taxon>
        <taxon>Actinomycetes</taxon>
        <taxon>Kineosporiales</taxon>
        <taxon>Kineosporiaceae</taxon>
    </lineage>
</organism>
<dbReference type="PROSITE" id="PS51186">
    <property type="entry name" value="GNAT"/>
    <property type="match status" value="1"/>
</dbReference>
<keyword evidence="3" id="KW-1185">Reference proteome</keyword>
<sequence>MSDPGYDVRAGVPSSETFRDLRVACGLSPKSAEAAALGLPNTWHGVVVERDGLTVGMGRVIGDGGCHFQVVDICVLPEHQGRGLGKRIMRELTDELTRRAPATAYVSLVADGDARHLYAQFGFVETAPVSVAMARRF</sequence>
<protein>
    <submittedName>
        <fullName evidence="2">GNAT family N-acetyltransferase</fullName>
    </submittedName>
</protein>
<dbReference type="InterPro" id="IPR016181">
    <property type="entry name" value="Acyl_CoA_acyltransferase"/>
</dbReference>
<feature type="domain" description="N-acetyltransferase" evidence="1">
    <location>
        <begin position="6"/>
        <end position="137"/>
    </location>
</feature>
<dbReference type="SUPFAM" id="SSF55729">
    <property type="entry name" value="Acyl-CoA N-acyltransferases (Nat)"/>
    <property type="match status" value="1"/>
</dbReference>
<name>A0ABW1JAT7_9ACTN</name>
<dbReference type="PANTHER" id="PTHR43233:SF1">
    <property type="entry name" value="FAMILY N-ACETYLTRANSFERASE, PUTATIVE (AFU_ORTHOLOGUE AFUA_6G03350)-RELATED"/>
    <property type="match status" value="1"/>
</dbReference>